<dbReference type="GO" id="GO:0005829">
    <property type="term" value="C:cytosol"/>
    <property type="evidence" value="ECO:0007669"/>
    <property type="project" value="TreeGrafter"/>
</dbReference>
<comment type="catalytic activity">
    <reaction evidence="6 8">
        <text>dCMP + ATP = dCDP + ADP</text>
        <dbReference type="Rhea" id="RHEA:25094"/>
        <dbReference type="ChEBI" id="CHEBI:30616"/>
        <dbReference type="ChEBI" id="CHEBI:57566"/>
        <dbReference type="ChEBI" id="CHEBI:58593"/>
        <dbReference type="ChEBI" id="CHEBI:456216"/>
        <dbReference type="EC" id="2.7.4.25"/>
    </reaction>
</comment>
<dbReference type="eggNOG" id="COG0283">
    <property type="taxonomic scope" value="Bacteria"/>
</dbReference>
<dbReference type="RefSeq" id="WP_005398128.1">
    <property type="nucleotide sequence ID" value="NZ_JH601088.1"/>
</dbReference>
<dbReference type="HAMAP" id="MF_00238">
    <property type="entry name" value="Cytidyl_kinase_type1"/>
    <property type="match status" value="1"/>
</dbReference>
<gene>
    <name evidence="8" type="primary">cmk</name>
    <name evidence="10" type="ORF">HMPREF9709_00774</name>
</gene>
<organism evidence="10 11">
    <name type="scientific">Helcococcus kunzii ATCC 51366</name>
    <dbReference type="NCBI Taxonomy" id="883114"/>
    <lineage>
        <taxon>Bacteria</taxon>
        <taxon>Bacillati</taxon>
        <taxon>Bacillota</taxon>
        <taxon>Tissierellia</taxon>
        <taxon>Tissierellales</taxon>
        <taxon>Peptoniphilaceae</taxon>
        <taxon>Helcococcus</taxon>
    </lineage>
</organism>
<name>H3NN63_9FIRM</name>
<dbReference type="GeneID" id="96998773"/>
<accession>H3NN63</accession>
<evidence type="ECO:0000256" key="2">
    <source>
        <dbReference type="ARBA" id="ARBA00022679"/>
    </source>
</evidence>
<keyword evidence="8" id="KW-0963">Cytoplasm</keyword>
<dbReference type="GO" id="GO:0015949">
    <property type="term" value="P:nucleobase-containing small molecule interconversion"/>
    <property type="evidence" value="ECO:0007669"/>
    <property type="project" value="TreeGrafter"/>
</dbReference>
<dbReference type="OrthoDB" id="9807434at2"/>
<dbReference type="AlphaFoldDB" id="H3NN63"/>
<feature type="binding site" evidence="8">
    <location>
        <begin position="9"/>
        <end position="17"/>
    </location>
    <ligand>
        <name>ATP</name>
        <dbReference type="ChEBI" id="CHEBI:30616"/>
    </ligand>
</feature>
<dbReference type="PANTHER" id="PTHR21299:SF2">
    <property type="entry name" value="CYTIDYLATE KINASE"/>
    <property type="match status" value="1"/>
</dbReference>
<evidence type="ECO:0000313" key="11">
    <source>
        <dbReference type="Proteomes" id="UP000004191"/>
    </source>
</evidence>
<keyword evidence="4 8" id="KW-0418">Kinase</keyword>
<comment type="subcellular location">
    <subcellularLocation>
        <location evidence="8">Cytoplasm</location>
    </subcellularLocation>
</comment>
<protein>
    <recommendedName>
        <fullName evidence="8">Cytidylate kinase</fullName>
        <shortName evidence="8">CK</shortName>
        <ecNumber evidence="8">2.7.4.25</ecNumber>
    </recommendedName>
    <alternativeName>
        <fullName evidence="8">Cytidine monophosphate kinase</fullName>
        <shortName evidence="8">CMP kinase</shortName>
    </alternativeName>
</protein>
<proteinExistence type="inferred from homology"/>
<dbReference type="EMBL" id="AGEI01000020">
    <property type="protein sequence ID" value="EHR34467.1"/>
    <property type="molecule type" value="Genomic_DNA"/>
</dbReference>
<dbReference type="STRING" id="883114.HMPREF9709_00774"/>
<evidence type="ECO:0000256" key="5">
    <source>
        <dbReference type="ARBA" id="ARBA00022840"/>
    </source>
</evidence>
<dbReference type="NCBIfam" id="TIGR00017">
    <property type="entry name" value="cmk"/>
    <property type="match status" value="1"/>
</dbReference>
<comment type="catalytic activity">
    <reaction evidence="7 8">
        <text>CMP + ATP = CDP + ADP</text>
        <dbReference type="Rhea" id="RHEA:11600"/>
        <dbReference type="ChEBI" id="CHEBI:30616"/>
        <dbReference type="ChEBI" id="CHEBI:58069"/>
        <dbReference type="ChEBI" id="CHEBI:60377"/>
        <dbReference type="ChEBI" id="CHEBI:456216"/>
        <dbReference type="EC" id="2.7.4.25"/>
    </reaction>
</comment>
<dbReference type="EC" id="2.7.4.25" evidence="8"/>
<sequence>MYKSIAIDGPSGSGKSTISKILADKIRFNYLDTGAMYRSYTYFYLLNGIDVNNEEEVINNMSKINLDIKNGMFYLNDKNITKEIRSEIVTKNVSMVSSYKKVRENLVAMQRKIAKKSNIILDGRDIGSFVLKDADIKFYLTASPEIRAKRRMNDEKEQNNMSFEAILEDIKRRDDFDSNREITPLVKAEDAILIDSSDLTIKEVVDLMIKHLENKNVI</sequence>
<dbReference type="Proteomes" id="UP000004191">
    <property type="component" value="Unassembled WGS sequence"/>
</dbReference>
<keyword evidence="3 8" id="KW-0547">Nucleotide-binding</keyword>
<evidence type="ECO:0000256" key="3">
    <source>
        <dbReference type="ARBA" id="ARBA00022741"/>
    </source>
</evidence>
<dbReference type="Gene3D" id="3.40.50.300">
    <property type="entry name" value="P-loop containing nucleotide triphosphate hydrolases"/>
    <property type="match status" value="1"/>
</dbReference>
<dbReference type="PATRIC" id="fig|883114.3.peg.766"/>
<evidence type="ECO:0000256" key="8">
    <source>
        <dbReference type="HAMAP-Rule" id="MF_00238"/>
    </source>
</evidence>
<dbReference type="GO" id="GO:0036430">
    <property type="term" value="F:CMP kinase activity"/>
    <property type="evidence" value="ECO:0007669"/>
    <property type="project" value="RHEA"/>
</dbReference>
<keyword evidence="5 8" id="KW-0067">ATP-binding</keyword>
<dbReference type="GO" id="GO:0006220">
    <property type="term" value="P:pyrimidine nucleotide metabolic process"/>
    <property type="evidence" value="ECO:0007669"/>
    <property type="project" value="UniProtKB-UniRule"/>
</dbReference>
<evidence type="ECO:0000259" key="9">
    <source>
        <dbReference type="Pfam" id="PF02224"/>
    </source>
</evidence>
<dbReference type="InterPro" id="IPR011994">
    <property type="entry name" value="Cytidylate_kinase_dom"/>
</dbReference>
<dbReference type="HOGENOM" id="CLU_079959_0_2_9"/>
<comment type="caution">
    <text evidence="10">The sequence shown here is derived from an EMBL/GenBank/DDBJ whole genome shotgun (WGS) entry which is preliminary data.</text>
</comment>
<keyword evidence="2 8" id="KW-0808">Transferase</keyword>
<evidence type="ECO:0000256" key="7">
    <source>
        <dbReference type="ARBA" id="ARBA00048478"/>
    </source>
</evidence>
<evidence type="ECO:0000256" key="4">
    <source>
        <dbReference type="ARBA" id="ARBA00022777"/>
    </source>
</evidence>
<feature type="domain" description="Cytidylate kinase" evidence="9">
    <location>
        <begin position="5"/>
        <end position="213"/>
    </location>
</feature>
<comment type="similarity">
    <text evidence="1 8">Belongs to the cytidylate kinase family. Type 1 subfamily.</text>
</comment>
<dbReference type="CDD" id="cd02020">
    <property type="entry name" value="CMPK"/>
    <property type="match status" value="1"/>
</dbReference>
<evidence type="ECO:0000256" key="6">
    <source>
        <dbReference type="ARBA" id="ARBA00047615"/>
    </source>
</evidence>
<dbReference type="SUPFAM" id="SSF52540">
    <property type="entry name" value="P-loop containing nucleoside triphosphate hydrolases"/>
    <property type="match status" value="1"/>
</dbReference>
<dbReference type="PANTHER" id="PTHR21299">
    <property type="entry name" value="CYTIDYLATE KINASE/PANTOATE-BETA-ALANINE LIGASE"/>
    <property type="match status" value="1"/>
</dbReference>
<evidence type="ECO:0000256" key="1">
    <source>
        <dbReference type="ARBA" id="ARBA00009427"/>
    </source>
</evidence>
<dbReference type="Pfam" id="PF02224">
    <property type="entry name" value="Cytidylate_kin"/>
    <property type="match status" value="1"/>
</dbReference>
<dbReference type="GO" id="GO:0005524">
    <property type="term" value="F:ATP binding"/>
    <property type="evidence" value="ECO:0007669"/>
    <property type="project" value="UniProtKB-UniRule"/>
</dbReference>
<dbReference type="GO" id="GO:0036431">
    <property type="term" value="F:dCMP kinase activity"/>
    <property type="evidence" value="ECO:0007669"/>
    <property type="project" value="InterPro"/>
</dbReference>
<dbReference type="InterPro" id="IPR027417">
    <property type="entry name" value="P-loop_NTPase"/>
</dbReference>
<keyword evidence="11" id="KW-1185">Reference proteome</keyword>
<reference evidence="10 11" key="1">
    <citation type="submission" date="2012-01" db="EMBL/GenBank/DDBJ databases">
        <title>The Genome Sequence of Helcococcus kunzii ATCC 51366.</title>
        <authorList>
            <consortium name="The Broad Institute Genome Sequencing Platform"/>
            <person name="Earl A."/>
            <person name="Ward D."/>
            <person name="Feldgarden M."/>
            <person name="Gevers D."/>
            <person name="Huys G."/>
            <person name="Young S.K."/>
            <person name="Zeng Q."/>
            <person name="Gargeya S."/>
            <person name="Fitzgerald M."/>
            <person name="Haas B."/>
            <person name="Abouelleil A."/>
            <person name="Alvarado L."/>
            <person name="Arachchi H.M."/>
            <person name="Berlin A."/>
            <person name="Chapman S.B."/>
            <person name="Gearin G."/>
            <person name="Goldberg J."/>
            <person name="Griggs A."/>
            <person name="Gujja S."/>
            <person name="Hansen M."/>
            <person name="Heiman D."/>
            <person name="Howarth C."/>
            <person name="Larimer J."/>
            <person name="Lui A."/>
            <person name="MacDonald P.J.P."/>
            <person name="McCowen C."/>
            <person name="Montmayeur A."/>
            <person name="Murphy C."/>
            <person name="Neiman D."/>
            <person name="Pearson M."/>
            <person name="Priest M."/>
            <person name="Roberts A."/>
            <person name="Saif S."/>
            <person name="Shea T."/>
            <person name="Sisk P."/>
            <person name="Stolte C."/>
            <person name="Sykes S."/>
            <person name="Wortman J."/>
            <person name="Nusbaum C."/>
            <person name="Birren B."/>
        </authorList>
    </citation>
    <scope>NUCLEOTIDE SEQUENCE [LARGE SCALE GENOMIC DNA]</scope>
    <source>
        <strain evidence="10 11">ATCC 51366</strain>
    </source>
</reference>
<evidence type="ECO:0000313" key="10">
    <source>
        <dbReference type="EMBL" id="EHR34467.1"/>
    </source>
</evidence>
<dbReference type="InterPro" id="IPR003136">
    <property type="entry name" value="Cytidylate_kin"/>
</dbReference>